<name>A0A7J5Z301_DISMA</name>
<gene>
    <name evidence="2" type="ORF">F7725_016928</name>
</gene>
<feature type="signal peptide" evidence="1">
    <location>
        <begin position="1"/>
        <end position="21"/>
    </location>
</feature>
<dbReference type="EMBL" id="JAAKFY010000006">
    <property type="protein sequence ID" value="KAF3856205.1"/>
    <property type="molecule type" value="Genomic_DNA"/>
</dbReference>
<dbReference type="InterPro" id="IPR047271">
    <property type="entry name" value="Ephexin-like"/>
</dbReference>
<dbReference type="InterPro" id="IPR011993">
    <property type="entry name" value="PH-like_dom_sf"/>
</dbReference>
<dbReference type="GO" id="GO:0005634">
    <property type="term" value="C:nucleus"/>
    <property type="evidence" value="ECO:0007669"/>
    <property type="project" value="TreeGrafter"/>
</dbReference>
<dbReference type="GO" id="GO:0005085">
    <property type="term" value="F:guanyl-nucleotide exchange factor activity"/>
    <property type="evidence" value="ECO:0007669"/>
    <property type="project" value="InterPro"/>
</dbReference>
<organism evidence="2 3">
    <name type="scientific">Dissostichus mawsoni</name>
    <name type="common">Antarctic cod</name>
    <dbReference type="NCBI Taxonomy" id="36200"/>
    <lineage>
        <taxon>Eukaryota</taxon>
        <taxon>Metazoa</taxon>
        <taxon>Chordata</taxon>
        <taxon>Craniata</taxon>
        <taxon>Vertebrata</taxon>
        <taxon>Euteleostomi</taxon>
        <taxon>Actinopterygii</taxon>
        <taxon>Neopterygii</taxon>
        <taxon>Teleostei</taxon>
        <taxon>Neoteleostei</taxon>
        <taxon>Acanthomorphata</taxon>
        <taxon>Eupercaria</taxon>
        <taxon>Perciformes</taxon>
        <taxon>Notothenioidei</taxon>
        <taxon>Nototheniidae</taxon>
        <taxon>Dissostichus</taxon>
    </lineage>
</organism>
<protein>
    <recommendedName>
        <fullName evidence="4">PH domain-containing protein</fullName>
    </recommendedName>
</protein>
<keyword evidence="3" id="KW-1185">Reference proteome</keyword>
<feature type="non-terminal residue" evidence="2">
    <location>
        <position position="1"/>
    </location>
</feature>
<proteinExistence type="predicted"/>
<evidence type="ECO:0008006" key="4">
    <source>
        <dbReference type="Google" id="ProtNLM"/>
    </source>
</evidence>
<dbReference type="PANTHER" id="PTHR12845">
    <property type="entry name" value="GUANINE NUCLEOTIDE EXCHANGE FACTOR"/>
    <property type="match status" value="1"/>
</dbReference>
<feature type="chain" id="PRO_5029822284" description="PH domain-containing protein" evidence="1">
    <location>
        <begin position="22"/>
        <end position="320"/>
    </location>
</feature>
<dbReference type="SUPFAM" id="SSF50729">
    <property type="entry name" value="PH domain-like"/>
    <property type="match status" value="1"/>
</dbReference>
<evidence type="ECO:0000313" key="2">
    <source>
        <dbReference type="EMBL" id="KAF3856205.1"/>
    </source>
</evidence>
<sequence>MCFRPLLRFVLGCLSFQSILKQTKPDADSISNLEKAIAAIHESVIRGSEKWNTLRLVYLDRLLDFGKMKVASFLTQVTKTGSSLLSNLTECLFLVAVCPSGCKRAFLLRQGPMRQRNVDQFLSSVYLHLFNDLLVISSKKYWFQHAGFTVMDHAEFPRHVKVEHVQTELLGVPPDSFLLHLYKSHTGQPTTMKLAAETRSDTEVWMKLLGVNVLMPQVLRQAVEERGHIPQSVTDLPPHTQHWYAPRLLEVPHVSLCHVTVHEKNVRGYLVPTTNFTTRPTGAPVHLAIWFDRSSKEVLSVKENRKRTASTCSLQAWRQE</sequence>
<comment type="caution">
    <text evidence="2">The sequence shown here is derived from an EMBL/GenBank/DDBJ whole genome shotgun (WGS) entry which is preliminary data.</text>
</comment>
<keyword evidence="1" id="KW-0732">Signal</keyword>
<dbReference type="PANTHER" id="PTHR12845:SF2">
    <property type="entry name" value="DH DOMAIN-CONTAINING PROTEIN-RELATED"/>
    <property type="match status" value="1"/>
</dbReference>
<dbReference type="Gene3D" id="2.30.29.30">
    <property type="entry name" value="Pleckstrin-homology domain (PH domain)/Phosphotyrosine-binding domain (PTB)"/>
    <property type="match status" value="1"/>
</dbReference>
<dbReference type="GO" id="GO:0005737">
    <property type="term" value="C:cytoplasm"/>
    <property type="evidence" value="ECO:0007669"/>
    <property type="project" value="TreeGrafter"/>
</dbReference>
<evidence type="ECO:0000313" key="3">
    <source>
        <dbReference type="Proteomes" id="UP000518266"/>
    </source>
</evidence>
<dbReference type="OrthoDB" id="27593at2759"/>
<evidence type="ECO:0000256" key="1">
    <source>
        <dbReference type="SAM" id="SignalP"/>
    </source>
</evidence>
<dbReference type="Proteomes" id="UP000518266">
    <property type="component" value="Unassembled WGS sequence"/>
</dbReference>
<reference evidence="2 3" key="1">
    <citation type="submission" date="2020-03" db="EMBL/GenBank/DDBJ databases">
        <title>Dissostichus mawsoni Genome sequencing and assembly.</title>
        <authorList>
            <person name="Park H."/>
        </authorList>
    </citation>
    <scope>NUCLEOTIDE SEQUENCE [LARGE SCALE GENOMIC DNA]</scope>
    <source>
        <strain evidence="2">DM0001</strain>
        <tissue evidence="2">Muscle</tissue>
    </source>
</reference>
<dbReference type="AlphaFoldDB" id="A0A7J5Z301"/>
<accession>A0A7J5Z301</accession>